<comment type="caution">
    <text evidence="4">The sequence shown here is derived from an EMBL/GenBank/DDBJ whole genome shotgun (WGS) entry which is preliminary data.</text>
</comment>
<sequence>MVKILVVDDEADLEILIKQKFRKRIREGEMEFSFALNGRIALELLEENPDIDLILSDINMPEMDGLTLLSKVKEKHSLLKTVIISAYGDMENIRTAMNLGAFDFITKPVDFRDLEITLEKTIQYRNQIKSTLKALRENNILKMYVDETVLNFMGNKELESSLMENEVIEASVAFIDLVAFTKISENEEPNIVVGLLNDYFDLMVKEIIEEAGSVDKFIGDAVMAVFQGENHFSRALRASLAIRSKINEMPVFSEENNFKPQVSIGVNPGEMVSGNIGSKSLRRLDYTVIGDAVNVAARLQTAAKPGEILVLEKNAAPYMTEFSFREIGEIKMKNKTHPVKVLEVVSSIK</sequence>
<proteinExistence type="predicted"/>
<dbReference type="Proteomes" id="UP000050421">
    <property type="component" value="Unassembled WGS sequence"/>
</dbReference>
<dbReference type="CDD" id="cd07302">
    <property type="entry name" value="CHD"/>
    <property type="match status" value="1"/>
</dbReference>
<dbReference type="CDD" id="cd17536">
    <property type="entry name" value="REC_YesN-like"/>
    <property type="match status" value="1"/>
</dbReference>
<evidence type="ECO:0000259" key="2">
    <source>
        <dbReference type="PROSITE" id="PS50110"/>
    </source>
</evidence>
<dbReference type="AlphaFoldDB" id="A0A0P8ALP9"/>
<dbReference type="PANTHER" id="PTHR43081:SF1">
    <property type="entry name" value="ADENYLATE CYCLASE, TERMINAL-DIFFERENTIATION SPECIFIC"/>
    <property type="match status" value="1"/>
</dbReference>
<evidence type="ECO:0000256" key="1">
    <source>
        <dbReference type="PROSITE-ProRule" id="PRU00169"/>
    </source>
</evidence>
<dbReference type="PROSITE" id="PS50110">
    <property type="entry name" value="RESPONSE_REGULATORY"/>
    <property type="match status" value="1"/>
</dbReference>
<dbReference type="InterPro" id="IPR029787">
    <property type="entry name" value="Nucleotide_cyclase"/>
</dbReference>
<dbReference type="SUPFAM" id="SSF52172">
    <property type="entry name" value="CheY-like"/>
    <property type="match status" value="1"/>
</dbReference>
<dbReference type="SUPFAM" id="SSF55073">
    <property type="entry name" value="Nucleotide cyclase"/>
    <property type="match status" value="1"/>
</dbReference>
<reference evidence="4 5" key="1">
    <citation type="submission" date="2015-09" db="EMBL/GenBank/DDBJ databases">
        <title>Identification and resolution of microdiversity through metagenomic sequencing of parallel consortia.</title>
        <authorList>
            <person name="Nelson W.C."/>
            <person name="Romine M.F."/>
            <person name="Lindemann S.R."/>
        </authorList>
    </citation>
    <scope>NUCLEOTIDE SEQUENCE [LARGE SCALE GENOMIC DNA]</scope>
    <source>
        <strain evidence="4">HL-49</strain>
    </source>
</reference>
<dbReference type="eggNOG" id="COG2204">
    <property type="taxonomic scope" value="Bacteria"/>
</dbReference>
<dbReference type="PROSITE" id="PS50125">
    <property type="entry name" value="GUANYLATE_CYCLASE_2"/>
    <property type="match status" value="1"/>
</dbReference>
<dbReference type="PATRIC" id="fig|1305737.6.peg.2228"/>
<dbReference type="EMBL" id="LJXT01000039">
    <property type="protein sequence ID" value="KPQ16512.1"/>
    <property type="molecule type" value="Genomic_DNA"/>
</dbReference>
<dbReference type="OrthoDB" id="9806704at2"/>
<name>A0A0P8ALP9_9BACT</name>
<dbReference type="Pfam" id="PF00211">
    <property type="entry name" value="Guanylate_cyc"/>
    <property type="match status" value="1"/>
</dbReference>
<dbReference type="SMART" id="SM00448">
    <property type="entry name" value="REC"/>
    <property type="match status" value="1"/>
</dbReference>
<dbReference type="GO" id="GO:0004016">
    <property type="term" value="F:adenylate cyclase activity"/>
    <property type="evidence" value="ECO:0007669"/>
    <property type="project" value="UniProtKB-ARBA"/>
</dbReference>
<dbReference type="eggNOG" id="COG2114">
    <property type="taxonomic scope" value="Bacteria"/>
</dbReference>
<feature type="domain" description="Guanylate cyclase" evidence="3">
    <location>
        <begin position="171"/>
        <end position="300"/>
    </location>
</feature>
<keyword evidence="1" id="KW-0597">Phosphoprotein</keyword>
<dbReference type="Gene3D" id="3.30.70.1230">
    <property type="entry name" value="Nucleotide cyclase"/>
    <property type="match status" value="1"/>
</dbReference>
<evidence type="ECO:0000259" key="3">
    <source>
        <dbReference type="PROSITE" id="PS50125"/>
    </source>
</evidence>
<dbReference type="Gene3D" id="3.40.50.2300">
    <property type="match status" value="1"/>
</dbReference>
<feature type="modified residue" description="4-aspartylphosphate" evidence="1">
    <location>
        <position position="57"/>
    </location>
</feature>
<dbReference type="GO" id="GO:0000160">
    <property type="term" value="P:phosphorelay signal transduction system"/>
    <property type="evidence" value="ECO:0007669"/>
    <property type="project" value="InterPro"/>
</dbReference>
<accession>A0A0P8ALP9</accession>
<dbReference type="InterPro" id="IPR011006">
    <property type="entry name" value="CheY-like_superfamily"/>
</dbReference>
<feature type="domain" description="Response regulatory" evidence="2">
    <location>
        <begin position="3"/>
        <end position="122"/>
    </location>
</feature>
<dbReference type="InterPro" id="IPR050697">
    <property type="entry name" value="Adenylyl/Guanylyl_Cyclase_3/4"/>
</dbReference>
<dbReference type="InterPro" id="IPR001054">
    <property type="entry name" value="A/G_cyclase"/>
</dbReference>
<dbReference type="SMART" id="SM00044">
    <property type="entry name" value="CYCc"/>
    <property type="match status" value="1"/>
</dbReference>
<dbReference type="PANTHER" id="PTHR43081">
    <property type="entry name" value="ADENYLATE CYCLASE, TERMINAL-DIFFERENTIATION SPECIFIC-RELATED"/>
    <property type="match status" value="1"/>
</dbReference>
<gene>
    <name evidence="4" type="ORF">HLUCCX10_07760</name>
</gene>
<dbReference type="Pfam" id="PF00072">
    <property type="entry name" value="Response_reg"/>
    <property type="match status" value="1"/>
</dbReference>
<protein>
    <submittedName>
        <fullName evidence="4">Adenylate or guanylate cyclase with cAMP binding domain</fullName>
    </submittedName>
</protein>
<evidence type="ECO:0000313" key="4">
    <source>
        <dbReference type="EMBL" id="KPQ16512.1"/>
    </source>
</evidence>
<organism evidence="4 5">
    <name type="scientific">Algoriphagus marincola HL-49</name>
    <dbReference type="NCBI Taxonomy" id="1305737"/>
    <lineage>
        <taxon>Bacteria</taxon>
        <taxon>Pseudomonadati</taxon>
        <taxon>Bacteroidota</taxon>
        <taxon>Cytophagia</taxon>
        <taxon>Cytophagales</taxon>
        <taxon>Cyclobacteriaceae</taxon>
        <taxon>Algoriphagus</taxon>
    </lineage>
</organism>
<dbReference type="GO" id="GO:0009190">
    <property type="term" value="P:cyclic nucleotide biosynthetic process"/>
    <property type="evidence" value="ECO:0007669"/>
    <property type="project" value="InterPro"/>
</dbReference>
<dbReference type="STRING" id="1305737.GCA_000526355_02508"/>
<evidence type="ECO:0000313" key="5">
    <source>
        <dbReference type="Proteomes" id="UP000050421"/>
    </source>
</evidence>
<dbReference type="InterPro" id="IPR001789">
    <property type="entry name" value="Sig_transdc_resp-reg_receiver"/>
</dbReference>